<dbReference type="KEGG" id="tsph:KIH39_04865"/>
<dbReference type="Proteomes" id="UP000676194">
    <property type="component" value="Chromosome"/>
</dbReference>
<dbReference type="InterPro" id="IPR021725">
    <property type="entry name" value="Cdd1"/>
</dbReference>
<reference evidence="1" key="1">
    <citation type="submission" date="2021-05" db="EMBL/GenBank/DDBJ databases">
        <title>Complete genome sequence of the cellulolytic planctomycete Telmatocola sphagniphila SP2T and characterization of the first cellulase from planctomycetes.</title>
        <authorList>
            <person name="Rakitin A.L."/>
            <person name="Beletsky A.V."/>
            <person name="Naumoff D.G."/>
            <person name="Kulichevskaya I.S."/>
            <person name="Mardanov A.V."/>
            <person name="Ravin N.V."/>
            <person name="Dedysh S.N."/>
        </authorList>
    </citation>
    <scope>NUCLEOTIDE SEQUENCE</scope>
    <source>
        <strain evidence="1">SP2T</strain>
    </source>
</reference>
<dbReference type="Pfam" id="PF11731">
    <property type="entry name" value="Cdd1"/>
    <property type="match status" value="1"/>
</dbReference>
<evidence type="ECO:0000313" key="2">
    <source>
        <dbReference type="Proteomes" id="UP000676194"/>
    </source>
</evidence>
<name>A0A8E6EZA6_9BACT</name>
<protein>
    <submittedName>
        <fullName evidence="1">Helix-hairpin-helix domain-containing protein</fullName>
    </submittedName>
</protein>
<gene>
    <name evidence="1" type="ORF">KIH39_04865</name>
</gene>
<dbReference type="EMBL" id="CP074694">
    <property type="protein sequence ID" value="QVL33251.1"/>
    <property type="molecule type" value="Genomic_DNA"/>
</dbReference>
<dbReference type="RefSeq" id="WP_213498141.1">
    <property type="nucleotide sequence ID" value="NZ_CP074694.1"/>
</dbReference>
<proteinExistence type="predicted"/>
<sequence>MKRANKSSSRSNVNKFEDIPNIGVSLAADLRQLGYKQPSDLAGEDPYQMYYSLCKITNEKQDPCVLDTFIAAVRYMDGGPKTPWWKFTSERKRTLAALNAAKKESAK</sequence>
<keyword evidence="2" id="KW-1185">Reference proteome</keyword>
<organism evidence="1 2">
    <name type="scientific">Telmatocola sphagniphila</name>
    <dbReference type="NCBI Taxonomy" id="1123043"/>
    <lineage>
        <taxon>Bacteria</taxon>
        <taxon>Pseudomonadati</taxon>
        <taxon>Planctomycetota</taxon>
        <taxon>Planctomycetia</taxon>
        <taxon>Gemmatales</taxon>
        <taxon>Gemmataceae</taxon>
    </lineage>
</organism>
<accession>A0A8E6EZA6</accession>
<dbReference type="Gene3D" id="1.10.150.20">
    <property type="entry name" value="5' to 3' exonuclease, C-terminal subdomain"/>
    <property type="match status" value="1"/>
</dbReference>
<dbReference type="AlphaFoldDB" id="A0A8E6EZA6"/>
<evidence type="ECO:0000313" key="1">
    <source>
        <dbReference type="EMBL" id="QVL33251.1"/>
    </source>
</evidence>